<evidence type="ECO:0000256" key="2">
    <source>
        <dbReference type="ARBA" id="ARBA00022490"/>
    </source>
</evidence>
<comment type="subcellular location">
    <subcellularLocation>
        <location evidence="9">Cytoplasm</location>
    </subcellularLocation>
    <subcellularLocation>
        <location evidence="9">Nucleus</location>
    </subcellularLocation>
</comment>
<dbReference type="FunFam" id="3.40.50.300:FF:000888">
    <property type="entry name" value="GPN-loop GTPase 1"/>
    <property type="match status" value="1"/>
</dbReference>
<keyword evidence="3 9" id="KW-0547">Nucleotide-binding</keyword>
<comment type="caution">
    <text evidence="11">The sequence shown here is derived from an EMBL/GenBank/DDBJ whole genome shotgun (WGS) entry which is preliminary data.</text>
</comment>
<evidence type="ECO:0000256" key="5">
    <source>
        <dbReference type="ARBA" id="ARBA00023054"/>
    </source>
</evidence>
<dbReference type="OrthoDB" id="243313at2759"/>
<feature type="compositionally biased region" description="Acidic residues" evidence="10">
    <location>
        <begin position="326"/>
        <end position="336"/>
    </location>
</feature>
<keyword evidence="4 9" id="KW-0378">Hydrolase</keyword>
<dbReference type="PANTHER" id="PTHR21231">
    <property type="entry name" value="XPA-BINDING PROTEIN 1-RELATED"/>
    <property type="match status" value="1"/>
</dbReference>
<protein>
    <recommendedName>
        <fullName evidence="9">GPN-loop GTPase</fullName>
        <ecNumber evidence="9">3.6.5.-</ecNumber>
    </recommendedName>
</protein>
<dbReference type="InterPro" id="IPR027417">
    <property type="entry name" value="P-loop_NTPase"/>
</dbReference>
<keyword evidence="7" id="KW-0539">Nucleus</keyword>
<proteinExistence type="inferred from homology"/>
<dbReference type="Gene3D" id="3.40.50.300">
    <property type="entry name" value="P-loop containing nucleotide triphosphate hydrolases"/>
    <property type="match status" value="1"/>
</dbReference>
<comment type="function">
    <text evidence="8 9">Small GTPase required for proper nuclear import of RNA polymerase II (RNAPII). May act at an RNAP assembly step prior to nuclear import.</text>
</comment>
<evidence type="ECO:0000313" key="11">
    <source>
        <dbReference type="EMBL" id="CAH2232485.1"/>
    </source>
</evidence>
<comment type="similarity">
    <text evidence="1 9">Belongs to the GPN-loop GTPase family.</text>
</comment>
<evidence type="ECO:0000256" key="9">
    <source>
        <dbReference type="RuleBase" id="RU365059"/>
    </source>
</evidence>
<feature type="compositionally biased region" description="Basic and acidic residues" evidence="10">
    <location>
        <begin position="357"/>
        <end position="401"/>
    </location>
</feature>
<dbReference type="CDD" id="cd17870">
    <property type="entry name" value="GPN1"/>
    <property type="match status" value="1"/>
</dbReference>
<gene>
    <name evidence="11" type="primary">jg19418</name>
    <name evidence="11" type="ORF">PAEG_LOCUS10751</name>
</gene>
<dbReference type="PRINTS" id="PR00449">
    <property type="entry name" value="RASTRNSFRMNG"/>
</dbReference>
<evidence type="ECO:0000256" key="3">
    <source>
        <dbReference type="ARBA" id="ARBA00022741"/>
    </source>
</evidence>
<keyword evidence="2 9" id="KW-0963">Cytoplasm</keyword>
<dbReference type="SUPFAM" id="SSF52540">
    <property type="entry name" value="P-loop containing nucleoside triphosphate hydrolases"/>
    <property type="match status" value="1"/>
</dbReference>
<evidence type="ECO:0000256" key="4">
    <source>
        <dbReference type="ARBA" id="ARBA00022801"/>
    </source>
</evidence>
<keyword evidence="5" id="KW-0175">Coiled coil</keyword>
<dbReference type="AlphaFoldDB" id="A0A8S4R6Q1"/>
<evidence type="ECO:0000256" key="1">
    <source>
        <dbReference type="ARBA" id="ARBA00005290"/>
    </source>
</evidence>
<feature type="region of interest" description="Disordered" evidence="10">
    <location>
        <begin position="357"/>
        <end position="424"/>
    </location>
</feature>
<evidence type="ECO:0000256" key="7">
    <source>
        <dbReference type="ARBA" id="ARBA00023242"/>
    </source>
</evidence>
<keyword evidence="12" id="KW-1185">Reference proteome</keyword>
<feature type="compositionally biased region" description="Basic and acidic residues" evidence="10">
    <location>
        <begin position="279"/>
        <end position="322"/>
    </location>
</feature>
<evidence type="ECO:0000313" key="12">
    <source>
        <dbReference type="Proteomes" id="UP000838756"/>
    </source>
</evidence>
<organism evidence="11 12">
    <name type="scientific">Pararge aegeria aegeria</name>
    <dbReference type="NCBI Taxonomy" id="348720"/>
    <lineage>
        <taxon>Eukaryota</taxon>
        <taxon>Metazoa</taxon>
        <taxon>Ecdysozoa</taxon>
        <taxon>Arthropoda</taxon>
        <taxon>Hexapoda</taxon>
        <taxon>Insecta</taxon>
        <taxon>Pterygota</taxon>
        <taxon>Neoptera</taxon>
        <taxon>Endopterygota</taxon>
        <taxon>Lepidoptera</taxon>
        <taxon>Glossata</taxon>
        <taxon>Ditrysia</taxon>
        <taxon>Papilionoidea</taxon>
        <taxon>Nymphalidae</taxon>
        <taxon>Satyrinae</taxon>
        <taxon>Satyrini</taxon>
        <taxon>Parargina</taxon>
        <taxon>Pararge</taxon>
    </lineage>
</organism>
<dbReference type="Proteomes" id="UP000838756">
    <property type="component" value="Unassembled WGS sequence"/>
</dbReference>
<comment type="subunit">
    <text evidence="9">Binds to RNA polymerase II.</text>
</comment>
<dbReference type="EC" id="3.6.5.-" evidence="9"/>
<name>A0A8S4R6Q1_9NEOP</name>
<dbReference type="GO" id="GO:0003924">
    <property type="term" value="F:GTPase activity"/>
    <property type="evidence" value="ECO:0007669"/>
    <property type="project" value="InterPro"/>
</dbReference>
<feature type="compositionally biased region" description="Acidic residues" evidence="10">
    <location>
        <begin position="405"/>
        <end position="422"/>
    </location>
</feature>
<dbReference type="PANTHER" id="PTHR21231:SF8">
    <property type="entry name" value="GPN-LOOP GTPASE 1"/>
    <property type="match status" value="1"/>
</dbReference>
<dbReference type="GO" id="GO:0005634">
    <property type="term" value="C:nucleus"/>
    <property type="evidence" value="ECO:0007669"/>
    <property type="project" value="UniProtKB-SubCell"/>
</dbReference>
<reference evidence="11" key="1">
    <citation type="submission" date="2022-03" db="EMBL/GenBank/DDBJ databases">
        <authorList>
            <person name="Lindestad O."/>
        </authorList>
    </citation>
    <scope>NUCLEOTIDE SEQUENCE</scope>
</reference>
<feature type="region of interest" description="Disordered" evidence="10">
    <location>
        <begin position="279"/>
        <end position="343"/>
    </location>
</feature>
<dbReference type="InterPro" id="IPR030230">
    <property type="entry name" value="Gpn1/Npa3/XAB1"/>
</dbReference>
<evidence type="ECO:0000256" key="6">
    <source>
        <dbReference type="ARBA" id="ARBA00023134"/>
    </source>
</evidence>
<sequence length="445" mass="49705">MEEESPKPVCLIILGMAGAGKTSFTRRLAGKITNGSKPYLINLDPACREVPYPANIDVRDTVNYKEVMKQYGLGPNGGIVTALNLFSTKFGQVVDLIEKAGKKHKYCIIDTPGQIEVFTWSASGTIVTETLAASCPTIVVYVMDTVRSVSPVTFMSNMLYACSILYKTRLPFIVVMNKTDVVDNSYAVEWMRDFEAFQEALDAEGDGDGEGSTYVGNLTRSMALALDTFYADLRSCGVSAHTGEGIDEFFKLVDDAAEEYEKDYKADWLRMRAEKLEEQKRKEEELKKGDKSDPDTVIDKKKLIDEVAGGRELSDMYLKHPANESSSDDEGTEAEPQDIGIDYKADWLRMRAEKLEEQKRKEEELKKGDKSDPDTVIDKKKLIDEVAGGRELSDMYLKHPANESSSDDEGTEAEPQDIDDKPEDVAAFQEFIRKHVKPNNAEPKT</sequence>
<dbReference type="InterPro" id="IPR004130">
    <property type="entry name" value="Gpn"/>
</dbReference>
<dbReference type="EMBL" id="CAKXAJ010024901">
    <property type="protein sequence ID" value="CAH2232485.1"/>
    <property type="molecule type" value="Genomic_DNA"/>
</dbReference>
<accession>A0A8S4R6Q1</accession>
<evidence type="ECO:0000256" key="8">
    <source>
        <dbReference type="ARBA" id="ARBA00055682"/>
    </source>
</evidence>
<dbReference type="Pfam" id="PF03029">
    <property type="entry name" value="ATP_bind_1"/>
    <property type="match status" value="1"/>
</dbReference>
<keyword evidence="6 9" id="KW-0342">GTP-binding</keyword>
<dbReference type="GO" id="GO:0005737">
    <property type="term" value="C:cytoplasm"/>
    <property type="evidence" value="ECO:0007669"/>
    <property type="project" value="UniProtKB-SubCell"/>
</dbReference>
<evidence type="ECO:0000256" key="10">
    <source>
        <dbReference type="SAM" id="MobiDB-lite"/>
    </source>
</evidence>
<dbReference type="GO" id="GO:0005525">
    <property type="term" value="F:GTP binding"/>
    <property type="evidence" value="ECO:0007669"/>
    <property type="project" value="UniProtKB-KW"/>
</dbReference>